<dbReference type="GO" id="GO:0016987">
    <property type="term" value="F:sigma factor activity"/>
    <property type="evidence" value="ECO:0007669"/>
    <property type="project" value="UniProtKB-KW"/>
</dbReference>
<sequence>MIDEKYLLSAIAKGDTSAFKILYDHYYPIVHRFASQLVPSKSMAQDVVQDVMIVVWEKGRELHRVENIESYIKSIAKRKVIDLIRRDIRFKKYEQHRSCAEVELSEALIATIYLKETNEHLNNGIALLPKQQQLVYRMCHQQYLKYEEVAAKLGISKGTVHKHMKLALKFLRDYLRKYVILSMIMDVIWNL</sequence>
<evidence type="ECO:0000313" key="10">
    <source>
        <dbReference type="Proteomes" id="UP000031802"/>
    </source>
</evidence>
<dbReference type="InterPro" id="IPR014284">
    <property type="entry name" value="RNA_pol_sigma-70_dom"/>
</dbReference>
<dbReference type="SUPFAM" id="SSF88659">
    <property type="entry name" value="Sigma3 and sigma4 domains of RNA polymerase sigma factors"/>
    <property type="match status" value="1"/>
</dbReference>
<keyword evidence="4 6" id="KW-0238">DNA-binding</keyword>
<evidence type="ECO:0000256" key="5">
    <source>
        <dbReference type="ARBA" id="ARBA00023163"/>
    </source>
</evidence>
<dbReference type="Gene3D" id="1.10.10.10">
    <property type="entry name" value="Winged helix-like DNA-binding domain superfamily/Winged helix DNA-binding domain"/>
    <property type="match status" value="1"/>
</dbReference>
<dbReference type="Gene3D" id="1.10.1740.10">
    <property type="match status" value="1"/>
</dbReference>
<dbReference type="eggNOG" id="COG1595">
    <property type="taxonomic scope" value="Bacteria"/>
</dbReference>
<dbReference type="InterPro" id="IPR000838">
    <property type="entry name" value="RNA_pol_sigma70_ECF_CS"/>
</dbReference>
<dbReference type="NCBIfam" id="TIGR02937">
    <property type="entry name" value="sigma70-ECF"/>
    <property type="match status" value="1"/>
</dbReference>
<dbReference type="InterPro" id="IPR014327">
    <property type="entry name" value="RNA_pol_sigma70_bacteroid"/>
</dbReference>
<evidence type="ECO:0000256" key="6">
    <source>
        <dbReference type="RuleBase" id="RU000716"/>
    </source>
</evidence>
<feature type="domain" description="RNA polymerase sigma factor 70 region 4 type 2" evidence="8">
    <location>
        <begin position="125"/>
        <end position="171"/>
    </location>
</feature>
<keyword evidence="2 6" id="KW-0805">Transcription regulation</keyword>
<evidence type="ECO:0000256" key="2">
    <source>
        <dbReference type="ARBA" id="ARBA00023015"/>
    </source>
</evidence>
<evidence type="ECO:0000256" key="1">
    <source>
        <dbReference type="ARBA" id="ARBA00010641"/>
    </source>
</evidence>
<proteinExistence type="inferred from homology"/>
<evidence type="ECO:0000259" key="8">
    <source>
        <dbReference type="Pfam" id="PF08281"/>
    </source>
</evidence>
<organism evidence="9 10">
    <name type="scientific">Sphingobacterium deserti</name>
    <dbReference type="NCBI Taxonomy" id="1229276"/>
    <lineage>
        <taxon>Bacteria</taxon>
        <taxon>Pseudomonadati</taxon>
        <taxon>Bacteroidota</taxon>
        <taxon>Sphingobacteriia</taxon>
        <taxon>Sphingobacteriales</taxon>
        <taxon>Sphingobacteriaceae</taxon>
        <taxon>Sphingobacterium</taxon>
    </lineage>
</organism>
<dbReference type="PANTHER" id="PTHR43133">
    <property type="entry name" value="RNA POLYMERASE ECF-TYPE SIGMA FACTO"/>
    <property type="match status" value="1"/>
</dbReference>
<dbReference type="Proteomes" id="UP000031802">
    <property type="component" value="Unassembled WGS sequence"/>
</dbReference>
<keyword evidence="10" id="KW-1185">Reference proteome</keyword>
<dbReference type="InterPro" id="IPR013325">
    <property type="entry name" value="RNA_pol_sigma_r2"/>
</dbReference>
<dbReference type="RefSeq" id="WP_157836745.1">
    <property type="nucleotide sequence ID" value="NZ_JJMU01000010.1"/>
</dbReference>
<dbReference type="Pfam" id="PF04542">
    <property type="entry name" value="Sigma70_r2"/>
    <property type="match status" value="1"/>
</dbReference>
<accession>A0A0B8T2H7</accession>
<dbReference type="PANTHER" id="PTHR43133:SF46">
    <property type="entry name" value="RNA POLYMERASE SIGMA-70 FACTOR ECF SUBFAMILY"/>
    <property type="match status" value="1"/>
</dbReference>
<dbReference type="Pfam" id="PF08281">
    <property type="entry name" value="Sigma70_r4_2"/>
    <property type="match status" value="1"/>
</dbReference>
<gene>
    <name evidence="9" type="ORF">DI53_0611</name>
</gene>
<dbReference type="InterPro" id="IPR007627">
    <property type="entry name" value="RNA_pol_sigma70_r2"/>
</dbReference>
<dbReference type="InterPro" id="IPR036388">
    <property type="entry name" value="WH-like_DNA-bd_sf"/>
</dbReference>
<evidence type="ECO:0000256" key="3">
    <source>
        <dbReference type="ARBA" id="ARBA00023082"/>
    </source>
</evidence>
<keyword evidence="3 6" id="KW-0731">Sigma factor</keyword>
<reference evidence="10" key="1">
    <citation type="submission" date="2014-04" db="EMBL/GenBank/DDBJ databases">
        <title>Whole-Genome optical mapping and complete genome sequence of Sphingobacterium deserti sp. nov., a new spaces isolated from desert in the west of China.</title>
        <authorList>
            <person name="Teng C."/>
            <person name="Zhou Z."/>
            <person name="Li X."/>
            <person name="Chen M."/>
            <person name="Lin M."/>
            <person name="Wang L."/>
            <person name="Su S."/>
            <person name="Zhang C."/>
            <person name="Zhang W."/>
        </authorList>
    </citation>
    <scope>NUCLEOTIDE SEQUENCE [LARGE SCALE GENOMIC DNA]</scope>
    <source>
        <strain evidence="10">ACCC05744</strain>
    </source>
</reference>
<dbReference type="InterPro" id="IPR013249">
    <property type="entry name" value="RNA_pol_sigma70_r4_t2"/>
</dbReference>
<dbReference type="SUPFAM" id="SSF88946">
    <property type="entry name" value="Sigma2 domain of RNA polymerase sigma factors"/>
    <property type="match status" value="1"/>
</dbReference>
<protein>
    <recommendedName>
        <fullName evidence="6">RNA polymerase sigma factor</fullName>
    </recommendedName>
</protein>
<dbReference type="InterPro" id="IPR039425">
    <property type="entry name" value="RNA_pol_sigma-70-like"/>
</dbReference>
<comment type="similarity">
    <text evidence="1 6">Belongs to the sigma-70 factor family. ECF subfamily.</text>
</comment>
<dbReference type="PROSITE" id="PS01063">
    <property type="entry name" value="SIGMA70_ECF"/>
    <property type="match status" value="1"/>
</dbReference>
<dbReference type="PATRIC" id="fig|1229276.3.peg.635"/>
<evidence type="ECO:0000256" key="4">
    <source>
        <dbReference type="ARBA" id="ARBA00023125"/>
    </source>
</evidence>
<reference evidence="9 10" key="2">
    <citation type="journal article" date="2015" name="PLoS ONE">
        <title>Whole-Genome Optical Mapping and Finished Genome Sequence of Sphingobacterium deserti sp. nov., a New Species Isolated from the Western Desert of China.</title>
        <authorList>
            <person name="Teng C."/>
            <person name="Zhou Z."/>
            <person name="Molnar I."/>
            <person name="Li X."/>
            <person name="Tang R."/>
            <person name="Chen M."/>
            <person name="Wang L."/>
            <person name="Su S."/>
            <person name="Zhang W."/>
            <person name="Lin M."/>
        </authorList>
    </citation>
    <scope>NUCLEOTIDE SEQUENCE [LARGE SCALE GENOMIC DNA]</scope>
    <source>
        <strain evidence="10">ACCC05744</strain>
    </source>
</reference>
<keyword evidence="5 6" id="KW-0804">Transcription</keyword>
<dbReference type="AlphaFoldDB" id="A0A0B8T2H7"/>
<comment type="caution">
    <text evidence="9">The sequence shown here is derived from an EMBL/GenBank/DDBJ whole genome shotgun (WGS) entry which is preliminary data.</text>
</comment>
<name>A0A0B8T2H7_9SPHI</name>
<dbReference type="InterPro" id="IPR013324">
    <property type="entry name" value="RNA_pol_sigma_r3/r4-like"/>
</dbReference>
<dbReference type="GO" id="GO:0006352">
    <property type="term" value="P:DNA-templated transcription initiation"/>
    <property type="evidence" value="ECO:0007669"/>
    <property type="project" value="InterPro"/>
</dbReference>
<dbReference type="STRING" id="1229276.DI53_0611"/>
<dbReference type="GO" id="GO:0003677">
    <property type="term" value="F:DNA binding"/>
    <property type="evidence" value="ECO:0007669"/>
    <property type="project" value="UniProtKB-KW"/>
</dbReference>
<dbReference type="OrthoDB" id="799938at2"/>
<dbReference type="EMBL" id="JJMU01000010">
    <property type="protein sequence ID" value="KGE15507.1"/>
    <property type="molecule type" value="Genomic_DNA"/>
</dbReference>
<feature type="domain" description="RNA polymerase sigma-70 region 2" evidence="7">
    <location>
        <begin position="22"/>
        <end position="87"/>
    </location>
</feature>
<evidence type="ECO:0000259" key="7">
    <source>
        <dbReference type="Pfam" id="PF04542"/>
    </source>
</evidence>
<evidence type="ECO:0000313" key="9">
    <source>
        <dbReference type="EMBL" id="KGE15507.1"/>
    </source>
</evidence>
<dbReference type="NCBIfam" id="TIGR02985">
    <property type="entry name" value="Sig70_bacteroi1"/>
    <property type="match status" value="1"/>
</dbReference>